<dbReference type="InterPro" id="IPR009057">
    <property type="entry name" value="Homeodomain-like_sf"/>
</dbReference>
<organism evidence="4 5">
    <name type="scientific">Lichenibacterium ramalinae</name>
    <dbReference type="NCBI Taxonomy" id="2316527"/>
    <lineage>
        <taxon>Bacteria</taxon>
        <taxon>Pseudomonadati</taxon>
        <taxon>Pseudomonadota</taxon>
        <taxon>Alphaproteobacteria</taxon>
        <taxon>Hyphomicrobiales</taxon>
        <taxon>Lichenihabitantaceae</taxon>
        <taxon>Lichenibacterium</taxon>
    </lineage>
</organism>
<sequence length="233" mass="26062">MIKEDHRKRVARERRERMEAHLLRSVLKVFHERPSTDRIVIEDVITHANVSRGTFYQYFPSLNDAIAQLAGTITEDMLSSVLTVYDSLADPKMRTACGFQMYLLRACMDKGWGAFMMHIGLLQVDNAMLTKIIDDIALGVGTGDYDVSSIAVAAELLLGAKTQAIGRIISGQADLSYVHALTEQLLMSFGVNRSQARSSVSDAYDYIVREAPGNIPWWRNDEVSFGRDTTAVR</sequence>
<accession>A0A4V1RIM1</accession>
<dbReference type="PROSITE" id="PS50977">
    <property type="entry name" value="HTH_TETR_2"/>
    <property type="match status" value="1"/>
</dbReference>
<evidence type="ECO:0000313" key="5">
    <source>
        <dbReference type="Proteomes" id="UP000289411"/>
    </source>
</evidence>
<feature type="domain" description="HTH tetR-type" evidence="3">
    <location>
        <begin position="16"/>
        <end position="77"/>
    </location>
</feature>
<evidence type="ECO:0000313" key="4">
    <source>
        <dbReference type="EMBL" id="RYB04612.1"/>
    </source>
</evidence>
<reference evidence="4 5" key="2">
    <citation type="submission" date="2019-02" db="EMBL/GenBank/DDBJ databases">
        <title>'Lichenibacterium ramalinii' gen. nov. sp. nov., 'Lichenibacterium minor' gen. nov. sp. nov.</title>
        <authorList>
            <person name="Pankratov T."/>
        </authorList>
    </citation>
    <scope>NUCLEOTIDE SEQUENCE [LARGE SCALE GENOMIC DNA]</scope>
    <source>
        <strain evidence="4 5">RmlP001</strain>
    </source>
</reference>
<evidence type="ECO:0000256" key="1">
    <source>
        <dbReference type="ARBA" id="ARBA00023125"/>
    </source>
</evidence>
<dbReference type="InterPro" id="IPR001647">
    <property type="entry name" value="HTH_TetR"/>
</dbReference>
<keyword evidence="1 2" id="KW-0238">DNA-binding</keyword>
<feature type="DNA-binding region" description="H-T-H motif" evidence="2">
    <location>
        <begin position="40"/>
        <end position="59"/>
    </location>
</feature>
<comment type="caution">
    <text evidence="4">The sequence shown here is derived from an EMBL/GenBank/DDBJ whole genome shotgun (WGS) entry which is preliminary data.</text>
</comment>
<dbReference type="Gene3D" id="1.10.357.10">
    <property type="entry name" value="Tetracycline Repressor, domain 2"/>
    <property type="match status" value="1"/>
</dbReference>
<keyword evidence="5" id="KW-1185">Reference proteome</keyword>
<dbReference type="EMBL" id="QYBC01000009">
    <property type="protein sequence ID" value="RYB04612.1"/>
    <property type="molecule type" value="Genomic_DNA"/>
</dbReference>
<dbReference type="SUPFAM" id="SSF46689">
    <property type="entry name" value="Homeodomain-like"/>
    <property type="match status" value="1"/>
</dbReference>
<name>A0A4V1RIM1_9HYPH</name>
<dbReference type="GO" id="GO:0003677">
    <property type="term" value="F:DNA binding"/>
    <property type="evidence" value="ECO:0007669"/>
    <property type="project" value="UniProtKB-UniRule"/>
</dbReference>
<protein>
    <submittedName>
        <fullName evidence="4">TetR/AcrR family transcriptional regulator</fullName>
    </submittedName>
</protein>
<gene>
    <name evidence="4" type="ORF">D3272_11690</name>
</gene>
<evidence type="ECO:0000259" key="3">
    <source>
        <dbReference type="PROSITE" id="PS50977"/>
    </source>
</evidence>
<proteinExistence type="predicted"/>
<reference evidence="4 5" key="1">
    <citation type="submission" date="2018-09" db="EMBL/GenBank/DDBJ databases">
        <authorList>
            <person name="Grouzdev D.S."/>
            <person name="Krutkina M.S."/>
        </authorList>
    </citation>
    <scope>NUCLEOTIDE SEQUENCE [LARGE SCALE GENOMIC DNA]</scope>
    <source>
        <strain evidence="4 5">RmlP001</strain>
    </source>
</reference>
<dbReference type="AlphaFoldDB" id="A0A4V1RIM1"/>
<evidence type="ECO:0000256" key="2">
    <source>
        <dbReference type="PROSITE-ProRule" id="PRU00335"/>
    </source>
</evidence>
<dbReference type="Proteomes" id="UP000289411">
    <property type="component" value="Unassembled WGS sequence"/>
</dbReference>